<dbReference type="KEGG" id="agi:FSB73_19535"/>
<dbReference type="PROSITE" id="PS51257">
    <property type="entry name" value="PROKAR_LIPOPROTEIN"/>
    <property type="match status" value="1"/>
</dbReference>
<dbReference type="OrthoDB" id="5694214at2"/>
<gene>
    <name evidence="9" type="ORF">FSB73_19535</name>
</gene>
<accession>A0A5B8VS33</accession>
<evidence type="ECO:0000313" key="9">
    <source>
        <dbReference type="EMBL" id="QEC73526.1"/>
    </source>
</evidence>
<evidence type="ECO:0000256" key="5">
    <source>
        <dbReference type="ARBA" id="ARBA00023237"/>
    </source>
</evidence>
<evidence type="ECO:0000256" key="1">
    <source>
        <dbReference type="ARBA" id="ARBA00004442"/>
    </source>
</evidence>
<dbReference type="Pfam" id="PF07980">
    <property type="entry name" value="SusD_RagB"/>
    <property type="match status" value="1"/>
</dbReference>
<reference evidence="9 10" key="1">
    <citation type="journal article" date="2017" name="Int. J. Syst. Evol. Microbiol.">
        <title>Arachidicoccus ginsenosidivorans sp. nov., with ginsenoside-converting activity isolated from ginseng cultivating soil.</title>
        <authorList>
            <person name="Siddiqi M.Z."/>
            <person name="Aslam Z."/>
            <person name="Im W.T."/>
        </authorList>
    </citation>
    <scope>NUCLEOTIDE SEQUENCE [LARGE SCALE GENOMIC DNA]</scope>
    <source>
        <strain evidence="9 10">Gsoil 809</strain>
    </source>
</reference>
<dbReference type="Proteomes" id="UP000321291">
    <property type="component" value="Chromosome"/>
</dbReference>
<evidence type="ECO:0000256" key="6">
    <source>
        <dbReference type="SAM" id="SignalP"/>
    </source>
</evidence>
<evidence type="ECO:0000259" key="8">
    <source>
        <dbReference type="Pfam" id="PF14322"/>
    </source>
</evidence>
<feature type="domain" description="RagB/SusD" evidence="7">
    <location>
        <begin position="332"/>
        <end position="498"/>
    </location>
</feature>
<name>A0A5B8VS33_9BACT</name>
<keyword evidence="3 6" id="KW-0732">Signal</keyword>
<evidence type="ECO:0000256" key="2">
    <source>
        <dbReference type="ARBA" id="ARBA00006275"/>
    </source>
</evidence>
<comment type="similarity">
    <text evidence="2">Belongs to the SusD family.</text>
</comment>
<dbReference type="InterPro" id="IPR011990">
    <property type="entry name" value="TPR-like_helical_dom_sf"/>
</dbReference>
<protein>
    <submittedName>
        <fullName evidence="9">RagB/SusD family nutrient uptake outer membrane protein</fullName>
    </submittedName>
</protein>
<dbReference type="EMBL" id="CP042434">
    <property type="protein sequence ID" value="QEC73526.1"/>
    <property type="molecule type" value="Genomic_DNA"/>
</dbReference>
<dbReference type="Gene3D" id="1.25.40.390">
    <property type="match status" value="1"/>
</dbReference>
<dbReference type="InterPro" id="IPR012944">
    <property type="entry name" value="SusD_RagB_dom"/>
</dbReference>
<feature type="domain" description="SusD-like N-terminal" evidence="8">
    <location>
        <begin position="99"/>
        <end position="226"/>
    </location>
</feature>
<evidence type="ECO:0000313" key="10">
    <source>
        <dbReference type="Proteomes" id="UP000321291"/>
    </source>
</evidence>
<dbReference type="SUPFAM" id="SSF48452">
    <property type="entry name" value="TPR-like"/>
    <property type="match status" value="1"/>
</dbReference>
<dbReference type="Pfam" id="PF14322">
    <property type="entry name" value="SusD-like_3"/>
    <property type="match status" value="1"/>
</dbReference>
<feature type="signal peptide" evidence="6">
    <location>
        <begin position="1"/>
        <end position="27"/>
    </location>
</feature>
<evidence type="ECO:0000259" key="7">
    <source>
        <dbReference type="Pfam" id="PF07980"/>
    </source>
</evidence>
<keyword evidence="5" id="KW-0998">Cell outer membrane</keyword>
<sequence length="498" mass="56594">MTTIKINSRITTLLIGLALLCSCNKFLDENPTGFITTSAYYKTESQIRAAVNGAYLGLDDMFTSDIGVGVSAAFSLEYITGYSIRPRNGADQAWLDLKNLINTDGRYETWWDATFYPLENCNSAIDHISNSTIISDSAKNKYLGELYFLRAWYYFQAVRLFGPIPLKTTPTTDLSDIQPPKATEQQIYDQIVSDLEKAEAAGLPWTDVSGHVTMGAVKSLLAHVYLTMAGYPLQKGNTYYQKAYDKCLEVVNSGQYALFSSYKDLRDPALQNTGEHIFMLQRNQQNANNLMHFALMPYPEQPISINYTGGGGLAPNMAFYHSYAPGDLRILNEQFYYTQLPKYGAPNQIIKFSQAYIYKYWDEAAETSGKSGENLPLIRYAEVLLDLAEAKTHIDGGQTTDPAAIKAYYQVHHRAFANYKQPSSISFDQVYKERFWELSFEFKTWYDMIRTRKTFDVVNNKIVDLLGYKAPTHLEPFKESDLLFQIPFNEIQKNPNLK</sequence>
<comment type="subcellular location">
    <subcellularLocation>
        <location evidence="1">Cell outer membrane</location>
    </subcellularLocation>
</comment>
<evidence type="ECO:0000256" key="3">
    <source>
        <dbReference type="ARBA" id="ARBA00022729"/>
    </source>
</evidence>
<dbReference type="CDD" id="cd08977">
    <property type="entry name" value="SusD"/>
    <property type="match status" value="1"/>
</dbReference>
<organism evidence="9 10">
    <name type="scientific">Arachidicoccus ginsenosidivorans</name>
    <dbReference type="NCBI Taxonomy" id="496057"/>
    <lineage>
        <taxon>Bacteria</taxon>
        <taxon>Pseudomonadati</taxon>
        <taxon>Bacteroidota</taxon>
        <taxon>Chitinophagia</taxon>
        <taxon>Chitinophagales</taxon>
        <taxon>Chitinophagaceae</taxon>
        <taxon>Arachidicoccus</taxon>
    </lineage>
</organism>
<dbReference type="AlphaFoldDB" id="A0A5B8VS33"/>
<dbReference type="InterPro" id="IPR033985">
    <property type="entry name" value="SusD-like_N"/>
</dbReference>
<evidence type="ECO:0000256" key="4">
    <source>
        <dbReference type="ARBA" id="ARBA00023136"/>
    </source>
</evidence>
<keyword evidence="4" id="KW-0472">Membrane</keyword>
<dbReference type="RefSeq" id="WP_146786081.1">
    <property type="nucleotide sequence ID" value="NZ_CP042434.1"/>
</dbReference>
<dbReference type="GO" id="GO:0009279">
    <property type="term" value="C:cell outer membrane"/>
    <property type="evidence" value="ECO:0007669"/>
    <property type="project" value="UniProtKB-SubCell"/>
</dbReference>
<proteinExistence type="inferred from homology"/>
<keyword evidence="10" id="KW-1185">Reference proteome</keyword>
<feature type="chain" id="PRO_5022970873" evidence="6">
    <location>
        <begin position="28"/>
        <end position="498"/>
    </location>
</feature>